<feature type="active site" evidence="5">
    <location>
        <position position="21"/>
    </location>
</feature>
<evidence type="ECO:0000256" key="7">
    <source>
        <dbReference type="RuleBase" id="RU004168"/>
    </source>
</evidence>
<gene>
    <name evidence="9" type="ORF">GM160_00950</name>
</gene>
<protein>
    <recommendedName>
        <fullName evidence="3 5">Acylphosphatase</fullName>
        <ecNumber evidence="2 5">3.6.1.7</ecNumber>
    </recommendedName>
</protein>
<dbReference type="AlphaFoldDB" id="A0A6I6D121"/>
<dbReference type="KEGG" id="ghl:GM160_00950"/>
<organism evidence="9 10">
    <name type="scientific">Guyparkeria halophila</name>
    <dbReference type="NCBI Taxonomy" id="47960"/>
    <lineage>
        <taxon>Bacteria</taxon>
        <taxon>Pseudomonadati</taxon>
        <taxon>Pseudomonadota</taxon>
        <taxon>Gammaproteobacteria</taxon>
        <taxon>Chromatiales</taxon>
        <taxon>Thioalkalibacteraceae</taxon>
        <taxon>Guyparkeria</taxon>
    </lineage>
</organism>
<dbReference type="EMBL" id="CP046415">
    <property type="protein sequence ID" value="QGT77563.1"/>
    <property type="molecule type" value="Genomic_DNA"/>
</dbReference>
<dbReference type="PANTHER" id="PTHR47268:SF4">
    <property type="entry name" value="ACYLPHOSPHATASE"/>
    <property type="match status" value="1"/>
</dbReference>
<feature type="active site" evidence="5">
    <location>
        <position position="39"/>
    </location>
</feature>
<keyword evidence="10" id="KW-1185">Reference proteome</keyword>
<evidence type="ECO:0000256" key="5">
    <source>
        <dbReference type="PROSITE-ProRule" id="PRU00520"/>
    </source>
</evidence>
<feature type="domain" description="Acylphosphatase-like" evidence="8">
    <location>
        <begin position="6"/>
        <end position="92"/>
    </location>
</feature>
<dbReference type="PRINTS" id="PR00112">
    <property type="entry name" value="ACYLPHPHTASE"/>
</dbReference>
<dbReference type="PANTHER" id="PTHR47268">
    <property type="entry name" value="ACYLPHOSPHATASE"/>
    <property type="match status" value="1"/>
</dbReference>
<dbReference type="PROSITE" id="PS00150">
    <property type="entry name" value="ACYLPHOSPHATASE_1"/>
    <property type="match status" value="1"/>
</dbReference>
<dbReference type="PROSITE" id="PS00151">
    <property type="entry name" value="ACYLPHOSPHATASE_2"/>
    <property type="match status" value="1"/>
</dbReference>
<keyword evidence="5 6" id="KW-0378">Hydrolase</keyword>
<sequence length="92" mass="10213">MTDIIRRHLHVSGRVQGVFFRDFTRQQAEALGVAGWVRNLDDGRVEAVLEGDADVISTMLERLRDGPRHARVTDLAVREEPVEGLTGFAVTG</sequence>
<evidence type="ECO:0000256" key="4">
    <source>
        <dbReference type="ARBA" id="ARBA00047645"/>
    </source>
</evidence>
<name>A0A6I6D121_9GAMM</name>
<comment type="similarity">
    <text evidence="1 7">Belongs to the acylphosphatase family.</text>
</comment>
<dbReference type="RefSeq" id="WP_156227458.1">
    <property type="nucleotide sequence ID" value="NZ_CP046415.1"/>
</dbReference>
<dbReference type="Pfam" id="PF00708">
    <property type="entry name" value="Acylphosphatase"/>
    <property type="match status" value="1"/>
</dbReference>
<evidence type="ECO:0000256" key="2">
    <source>
        <dbReference type="ARBA" id="ARBA00012150"/>
    </source>
</evidence>
<dbReference type="InterPro" id="IPR020456">
    <property type="entry name" value="Acylphosphatase"/>
</dbReference>
<dbReference type="SUPFAM" id="SSF54975">
    <property type="entry name" value="Acylphosphatase/BLUF domain-like"/>
    <property type="match status" value="1"/>
</dbReference>
<dbReference type="EC" id="3.6.1.7" evidence="2 5"/>
<dbReference type="InterPro" id="IPR001792">
    <property type="entry name" value="Acylphosphatase-like_dom"/>
</dbReference>
<dbReference type="GO" id="GO:0003998">
    <property type="term" value="F:acylphosphatase activity"/>
    <property type="evidence" value="ECO:0007669"/>
    <property type="project" value="UniProtKB-EC"/>
</dbReference>
<evidence type="ECO:0000256" key="3">
    <source>
        <dbReference type="ARBA" id="ARBA00015991"/>
    </source>
</evidence>
<evidence type="ECO:0000313" key="10">
    <source>
        <dbReference type="Proteomes" id="UP000427716"/>
    </source>
</evidence>
<evidence type="ECO:0000259" key="8">
    <source>
        <dbReference type="PROSITE" id="PS51160"/>
    </source>
</evidence>
<dbReference type="InterPro" id="IPR036046">
    <property type="entry name" value="Acylphosphatase-like_dom_sf"/>
</dbReference>
<evidence type="ECO:0000256" key="6">
    <source>
        <dbReference type="RuleBase" id="RU000553"/>
    </source>
</evidence>
<reference evidence="9 10" key="1">
    <citation type="submission" date="2019-11" db="EMBL/GenBank/DDBJ databases">
        <authorList>
            <person name="Zhang J."/>
            <person name="Sun C."/>
        </authorList>
    </citation>
    <scope>NUCLEOTIDE SEQUENCE [LARGE SCALE GENOMIC DNA]</scope>
    <source>
        <strain evidence="10">sp2</strain>
    </source>
</reference>
<evidence type="ECO:0000313" key="9">
    <source>
        <dbReference type="EMBL" id="QGT77563.1"/>
    </source>
</evidence>
<dbReference type="Gene3D" id="3.30.70.100">
    <property type="match status" value="1"/>
</dbReference>
<dbReference type="PROSITE" id="PS51160">
    <property type="entry name" value="ACYLPHOSPHATASE_3"/>
    <property type="match status" value="1"/>
</dbReference>
<comment type="catalytic activity">
    <reaction evidence="4 5 6">
        <text>an acyl phosphate + H2O = a carboxylate + phosphate + H(+)</text>
        <dbReference type="Rhea" id="RHEA:14965"/>
        <dbReference type="ChEBI" id="CHEBI:15377"/>
        <dbReference type="ChEBI" id="CHEBI:15378"/>
        <dbReference type="ChEBI" id="CHEBI:29067"/>
        <dbReference type="ChEBI" id="CHEBI:43474"/>
        <dbReference type="ChEBI" id="CHEBI:59918"/>
        <dbReference type="EC" id="3.6.1.7"/>
    </reaction>
</comment>
<accession>A0A6I6D121</accession>
<proteinExistence type="inferred from homology"/>
<evidence type="ECO:0000256" key="1">
    <source>
        <dbReference type="ARBA" id="ARBA00005614"/>
    </source>
</evidence>
<dbReference type="Proteomes" id="UP000427716">
    <property type="component" value="Chromosome"/>
</dbReference>
<dbReference type="InterPro" id="IPR017968">
    <property type="entry name" value="Acylphosphatase_CS"/>
</dbReference>